<evidence type="ECO:0000259" key="5">
    <source>
        <dbReference type="Pfam" id="PF25917"/>
    </source>
</evidence>
<dbReference type="Pfam" id="PF25917">
    <property type="entry name" value="BSH_RND"/>
    <property type="match status" value="1"/>
</dbReference>
<feature type="domain" description="Multidrug resistance protein MdtA-like alpha-helical hairpin" evidence="4">
    <location>
        <begin position="134"/>
        <end position="203"/>
    </location>
</feature>
<evidence type="ECO:0000259" key="4">
    <source>
        <dbReference type="Pfam" id="PF25876"/>
    </source>
</evidence>
<dbReference type="PANTHER" id="PTHR30469">
    <property type="entry name" value="MULTIDRUG RESISTANCE PROTEIN MDTA"/>
    <property type="match status" value="1"/>
</dbReference>
<dbReference type="InterPro" id="IPR058625">
    <property type="entry name" value="MdtA-like_BSH"/>
</dbReference>
<evidence type="ECO:0000256" key="3">
    <source>
        <dbReference type="SAM" id="SignalP"/>
    </source>
</evidence>
<dbReference type="SUPFAM" id="SSF111369">
    <property type="entry name" value="HlyD-like secretion proteins"/>
    <property type="match status" value="1"/>
</dbReference>
<dbReference type="Gene3D" id="2.40.50.100">
    <property type="match status" value="1"/>
</dbReference>
<dbReference type="GO" id="GO:0015562">
    <property type="term" value="F:efflux transmembrane transporter activity"/>
    <property type="evidence" value="ECO:0007669"/>
    <property type="project" value="TreeGrafter"/>
</dbReference>
<dbReference type="RefSeq" id="WP_149425688.1">
    <property type="nucleotide sequence ID" value="NZ_CP022579.1"/>
</dbReference>
<evidence type="ECO:0000313" key="8">
    <source>
        <dbReference type="Proteomes" id="UP000323671"/>
    </source>
</evidence>
<reference evidence="7 8" key="1">
    <citation type="submission" date="2017-07" db="EMBL/GenBank/DDBJ databases">
        <title>Complete genome sequence of Oryzomicrobium terrae TPP412.</title>
        <authorList>
            <person name="Chiu L.-W."/>
            <person name="Lo K.-J."/>
            <person name="Tsai Y.-M."/>
            <person name="Lin S.-S."/>
            <person name="Kuo C.-H."/>
            <person name="Liu C.-T."/>
        </authorList>
    </citation>
    <scope>NUCLEOTIDE SEQUENCE [LARGE SCALE GENOMIC DNA]</scope>
    <source>
        <strain evidence="7 8">TPP412</strain>
    </source>
</reference>
<keyword evidence="8" id="KW-1185">Reference proteome</keyword>
<gene>
    <name evidence="7" type="ORF">OTERR_20070</name>
</gene>
<feature type="domain" description="Multidrug resistance protein MdtA-like barrel-sandwich hybrid" evidence="5">
    <location>
        <begin position="95"/>
        <end position="232"/>
    </location>
</feature>
<dbReference type="EMBL" id="CP022579">
    <property type="protein sequence ID" value="QEL65483.1"/>
    <property type="molecule type" value="Genomic_DNA"/>
</dbReference>
<dbReference type="KEGG" id="otr:OTERR_20070"/>
<dbReference type="InterPro" id="IPR058637">
    <property type="entry name" value="YknX-like_C"/>
</dbReference>
<sequence>MLPSAKNIFSEKRLMALLAFAVPAALVLGAATLSNAQPTSEAATIEPATVGNAQAQVAAPPPKPIPSVAVMHPKSEAWPDLIDASGNVMPWQETRIGSEVGGLRLSKVLVTVGDTVKKGQVLARLDAATVETDLDAANAQLSEAQAALAQATATQERGKRLASSGGVSQQELTLYDTQRRTAEARLSAAQAQVKRQQLRLEYATLVAPDDGVISSISTAEGTIVSAGSELFRLIRQGRLEWRAEVKGETLLRLSPGQEVTVKSPLGPEVKGRVRQLSPTIDVASGNGLAYVDLPAGTNLMAGLNVSGTISMGKRKALVLPKSAVVRDDNGNRVLTVTNDSKIDVVSVKTGRSRDGLVEIVAGLDERAQVVFKGQKGLAVGDTVKTETDAH</sequence>
<dbReference type="PANTHER" id="PTHR30469:SF15">
    <property type="entry name" value="HLYD FAMILY OF SECRETION PROTEINS"/>
    <property type="match status" value="1"/>
</dbReference>
<keyword evidence="3" id="KW-0732">Signal</keyword>
<evidence type="ECO:0000259" key="6">
    <source>
        <dbReference type="Pfam" id="PF25989"/>
    </source>
</evidence>
<dbReference type="GO" id="GO:1990281">
    <property type="term" value="C:efflux pump complex"/>
    <property type="evidence" value="ECO:0007669"/>
    <property type="project" value="TreeGrafter"/>
</dbReference>
<evidence type="ECO:0000256" key="1">
    <source>
        <dbReference type="ARBA" id="ARBA00009477"/>
    </source>
</evidence>
<name>A0A5C1E9C8_9RHOO</name>
<proteinExistence type="inferred from homology"/>
<dbReference type="InterPro" id="IPR006143">
    <property type="entry name" value="RND_pump_MFP"/>
</dbReference>
<dbReference type="Gene3D" id="2.40.30.170">
    <property type="match status" value="1"/>
</dbReference>
<dbReference type="InterPro" id="IPR058624">
    <property type="entry name" value="MdtA-like_HH"/>
</dbReference>
<evidence type="ECO:0000313" key="7">
    <source>
        <dbReference type="EMBL" id="QEL65483.1"/>
    </source>
</evidence>
<dbReference type="Gene3D" id="1.10.287.470">
    <property type="entry name" value="Helix hairpin bin"/>
    <property type="match status" value="1"/>
</dbReference>
<dbReference type="Pfam" id="PF25989">
    <property type="entry name" value="YknX_C"/>
    <property type="match status" value="1"/>
</dbReference>
<keyword evidence="2" id="KW-0175">Coiled coil</keyword>
<accession>A0A5C1E9C8</accession>
<dbReference type="Proteomes" id="UP000323671">
    <property type="component" value="Chromosome"/>
</dbReference>
<comment type="similarity">
    <text evidence="1">Belongs to the membrane fusion protein (MFP) (TC 8.A.1) family.</text>
</comment>
<organism evidence="7 8">
    <name type="scientific">Oryzomicrobium terrae</name>
    <dbReference type="NCBI Taxonomy" id="1735038"/>
    <lineage>
        <taxon>Bacteria</taxon>
        <taxon>Pseudomonadati</taxon>
        <taxon>Pseudomonadota</taxon>
        <taxon>Betaproteobacteria</taxon>
        <taxon>Rhodocyclales</taxon>
        <taxon>Rhodocyclaceae</taxon>
        <taxon>Oryzomicrobium</taxon>
    </lineage>
</organism>
<feature type="coiled-coil region" evidence="2">
    <location>
        <begin position="127"/>
        <end position="154"/>
    </location>
</feature>
<protein>
    <submittedName>
        <fullName evidence="7">Efflux transporter, RND family, MFP subunit</fullName>
    </submittedName>
</protein>
<dbReference type="AlphaFoldDB" id="A0A5C1E9C8"/>
<feature type="domain" description="YknX-like C-terminal permuted SH3-like" evidence="6">
    <location>
        <begin position="316"/>
        <end position="384"/>
    </location>
</feature>
<dbReference type="NCBIfam" id="TIGR01730">
    <property type="entry name" value="RND_mfp"/>
    <property type="match status" value="1"/>
</dbReference>
<feature type="signal peptide" evidence="3">
    <location>
        <begin position="1"/>
        <end position="36"/>
    </location>
</feature>
<evidence type="ECO:0000256" key="2">
    <source>
        <dbReference type="SAM" id="Coils"/>
    </source>
</evidence>
<dbReference type="Pfam" id="PF25876">
    <property type="entry name" value="HH_MFP_RND"/>
    <property type="match status" value="1"/>
</dbReference>
<dbReference type="Gene3D" id="2.40.420.20">
    <property type="match status" value="1"/>
</dbReference>
<feature type="chain" id="PRO_5023117154" evidence="3">
    <location>
        <begin position="37"/>
        <end position="390"/>
    </location>
</feature>